<dbReference type="AlphaFoldDB" id="A0AAW6LRB8"/>
<organism evidence="6 7">
    <name type="scientific">Rhodococcus qingshengii</name>
    <dbReference type="NCBI Taxonomy" id="334542"/>
    <lineage>
        <taxon>Bacteria</taxon>
        <taxon>Bacillati</taxon>
        <taxon>Actinomycetota</taxon>
        <taxon>Actinomycetes</taxon>
        <taxon>Mycobacteriales</taxon>
        <taxon>Nocardiaceae</taxon>
        <taxon>Rhodococcus</taxon>
        <taxon>Rhodococcus erythropolis group</taxon>
    </lineage>
</organism>
<dbReference type="InterPro" id="IPR016160">
    <property type="entry name" value="Ald_DH_CS_CYS"/>
</dbReference>
<dbReference type="Pfam" id="PF00171">
    <property type="entry name" value="Aldedh"/>
    <property type="match status" value="1"/>
</dbReference>
<dbReference type="PROSITE" id="PS00070">
    <property type="entry name" value="ALDEHYDE_DEHYDR_CYS"/>
    <property type="match status" value="1"/>
</dbReference>
<sequence length="461" mass="48625">MREQTMNELVSINPATLEEIGRIPITTEEELDQAVRNADSAFAQWKTDRTYRQELLHSCALELTRRSAEIVPLLVKEQGKTAIEAGGEMWVSAKNFTHAAQIDWADEEFGPDVVGRTARIQRVPLGVVAAIVPWNFPVFLMVAKIAPALAAGNTVVVKPAESVSLVVDKVVEVLAAILPEGVIQVVHGGPAIGKALVEHPLIRKVTFTGSTGVGKLIMKQAAEAITPVTLELGGNDPAIVLDDADIASTAQFLVNSAFFNAGQMCVAPKRAYVPEGKVDEFCRIFSELMARLTVGDGLAPGTGMGPLHSKAQLAFVQGLLDKAVAGGATIVAGGKPGTDLPGYFLEPTLVCGVDDSAEIVALEQFGPVFPVVAYSSLDEVIATVNAQEFGLGASVWGADEAAATAVAERIDAGSVWVNQHNALEVELPFGGTKSSGFGREGGLAGIEDFLQTRVISVKHIS</sequence>
<dbReference type="InterPro" id="IPR016161">
    <property type="entry name" value="Ald_DH/histidinol_DH"/>
</dbReference>
<evidence type="ECO:0000256" key="4">
    <source>
        <dbReference type="RuleBase" id="RU003345"/>
    </source>
</evidence>
<evidence type="ECO:0000256" key="1">
    <source>
        <dbReference type="ARBA" id="ARBA00009986"/>
    </source>
</evidence>
<proteinExistence type="inferred from homology"/>
<dbReference type="Gene3D" id="3.40.309.10">
    <property type="entry name" value="Aldehyde Dehydrogenase, Chain A, domain 2"/>
    <property type="match status" value="1"/>
</dbReference>
<dbReference type="Proteomes" id="UP001217325">
    <property type="component" value="Unassembled WGS sequence"/>
</dbReference>
<dbReference type="SUPFAM" id="SSF53720">
    <property type="entry name" value="ALDH-like"/>
    <property type="match status" value="1"/>
</dbReference>
<dbReference type="PROSITE" id="PS00687">
    <property type="entry name" value="ALDEHYDE_DEHYDR_GLU"/>
    <property type="match status" value="1"/>
</dbReference>
<dbReference type="EMBL" id="JARDXE010000030">
    <property type="protein sequence ID" value="MDE8649624.1"/>
    <property type="molecule type" value="Genomic_DNA"/>
</dbReference>
<dbReference type="InterPro" id="IPR016162">
    <property type="entry name" value="Ald_DH_N"/>
</dbReference>
<keyword evidence="2 4" id="KW-0560">Oxidoreductase</keyword>
<dbReference type="FunFam" id="3.40.605.10:FF:000007">
    <property type="entry name" value="NAD/NADP-dependent betaine aldehyde dehydrogenase"/>
    <property type="match status" value="1"/>
</dbReference>
<gene>
    <name evidence="6" type="ORF">PXH69_32115</name>
</gene>
<name>A0AAW6LRB8_RHOSG</name>
<dbReference type="FunFam" id="3.40.309.10:FF:000009">
    <property type="entry name" value="Aldehyde dehydrogenase A"/>
    <property type="match status" value="1"/>
</dbReference>
<dbReference type="GO" id="GO:0016620">
    <property type="term" value="F:oxidoreductase activity, acting on the aldehyde or oxo group of donors, NAD or NADP as acceptor"/>
    <property type="evidence" value="ECO:0007669"/>
    <property type="project" value="InterPro"/>
</dbReference>
<dbReference type="PANTHER" id="PTHR11699">
    <property type="entry name" value="ALDEHYDE DEHYDROGENASE-RELATED"/>
    <property type="match status" value="1"/>
</dbReference>
<feature type="active site" evidence="3">
    <location>
        <position position="231"/>
    </location>
</feature>
<comment type="caution">
    <text evidence="6">The sequence shown here is derived from an EMBL/GenBank/DDBJ whole genome shotgun (WGS) entry which is preliminary data.</text>
</comment>
<evidence type="ECO:0000256" key="3">
    <source>
        <dbReference type="PROSITE-ProRule" id="PRU10007"/>
    </source>
</evidence>
<dbReference type="RefSeq" id="WP_198035750.1">
    <property type="nucleotide sequence ID" value="NZ_JARDXE010000030.1"/>
</dbReference>
<dbReference type="InterPro" id="IPR029510">
    <property type="entry name" value="Ald_DH_CS_GLU"/>
</dbReference>
<accession>A0AAW6LRB8</accession>
<dbReference type="InterPro" id="IPR016163">
    <property type="entry name" value="Ald_DH_C"/>
</dbReference>
<protein>
    <submittedName>
        <fullName evidence="6">Aldehyde dehydrogenase family protein</fullName>
    </submittedName>
</protein>
<dbReference type="InterPro" id="IPR015590">
    <property type="entry name" value="Aldehyde_DH_dom"/>
</dbReference>
<comment type="similarity">
    <text evidence="1 4">Belongs to the aldehyde dehydrogenase family.</text>
</comment>
<dbReference type="Gene3D" id="3.40.605.10">
    <property type="entry name" value="Aldehyde Dehydrogenase, Chain A, domain 1"/>
    <property type="match status" value="1"/>
</dbReference>
<evidence type="ECO:0000313" key="6">
    <source>
        <dbReference type="EMBL" id="MDE8649624.1"/>
    </source>
</evidence>
<reference evidence="6" key="1">
    <citation type="submission" date="2023-02" db="EMBL/GenBank/DDBJ databases">
        <title>A novel hydrolase synthesized by Rhodococcus erythropolis HQ is responsible for the detoxification of Zearalenone.</title>
        <authorList>
            <person name="Hu J."/>
            <person name="Xu J."/>
        </authorList>
    </citation>
    <scope>NUCLEOTIDE SEQUENCE</scope>
    <source>
        <strain evidence="6">HQ</strain>
    </source>
</reference>
<evidence type="ECO:0000259" key="5">
    <source>
        <dbReference type="Pfam" id="PF00171"/>
    </source>
</evidence>
<feature type="domain" description="Aldehyde dehydrogenase" evidence="5">
    <location>
        <begin position="7"/>
        <end position="454"/>
    </location>
</feature>
<evidence type="ECO:0000313" key="7">
    <source>
        <dbReference type="Proteomes" id="UP001217325"/>
    </source>
</evidence>
<evidence type="ECO:0000256" key="2">
    <source>
        <dbReference type="ARBA" id="ARBA00023002"/>
    </source>
</evidence>